<keyword evidence="12" id="KW-1185">Reference proteome</keyword>
<dbReference type="AlphaFoldDB" id="A0ABD2XZ24"/>
<dbReference type="GO" id="GO:0046872">
    <property type="term" value="F:metal ion binding"/>
    <property type="evidence" value="ECO:0007669"/>
    <property type="project" value="UniProtKB-KW"/>
</dbReference>
<dbReference type="GO" id="GO:0005737">
    <property type="term" value="C:cytoplasm"/>
    <property type="evidence" value="ECO:0007669"/>
    <property type="project" value="UniProtKB-SubCell"/>
</dbReference>
<reference evidence="11 12" key="1">
    <citation type="submission" date="2024-11" db="EMBL/GenBank/DDBJ databases">
        <title>A near-complete genome assembly of Cinchona calisaya.</title>
        <authorList>
            <person name="Lian D.C."/>
            <person name="Zhao X.W."/>
            <person name="Wei L."/>
        </authorList>
    </citation>
    <scope>NUCLEOTIDE SEQUENCE [LARGE SCALE GENOMIC DNA]</scope>
    <source>
        <tissue evidence="11">Nenye</tissue>
    </source>
</reference>
<organism evidence="11 12">
    <name type="scientific">Cinchona calisaya</name>
    <dbReference type="NCBI Taxonomy" id="153742"/>
    <lineage>
        <taxon>Eukaryota</taxon>
        <taxon>Viridiplantae</taxon>
        <taxon>Streptophyta</taxon>
        <taxon>Embryophyta</taxon>
        <taxon>Tracheophyta</taxon>
        <taxon>Spermatophyta</taxon>
        <taxon>Magnoliopsida</taxon>
        <taxon>eudicotyledons</taxon>
        <taxon>Gunneridae</taxon>
        <taxon>Pentapetalae</taxon>
        <taxon>asterids</taxon>
        <taxon>lamiids</taxon>
        <taxon>Gentianales</taxon>
        <taxon>Rubiaceae</taxon>
        <taxon>Cinchonoideae</taxon>
        <taxon>Cinchoneae</taxon>
        <taxon>Cinchona</taxon>
    </lineage>
</organism>
<comment type="similarity">
    <text evidence="3">Belongs to the 4-toluene sulfonate uptake permease (TSUP) (TC 2.A.102) family.</text>
</comment>
<dbReference type="PANTHER" id="PTHR14255">
    <property type="entry name" value="CEREBLON"/>
    <property type="match status" value="1"/>
</dbReference>
<dbReference type="FunFam" id="1.20.58.1480:FF:000007">
    <property type="entry name" value="Lon protease homolog"/>
    <property type="match status" value="1"/>
</dbReference>
<evidence type="ECO:0000313" key="11">
    <source>
        <dbReference type="EMBL" id="KAL3500616.1"/>
    </source>
</evidence>
<comment type="similarity">
    <text evidence="2">Belongs to the CRBN family.</text>
</comment>
<proteinExistence type="inferred from homology"/>
<evidence type="ECO:0000256" key="7">
    <source>
        <dbReference type="ARBA" id="ARBA00046075"/>
    </source>
</evidence>
<keyword evidence="5" id="KW-0479">Metal-binding</keyword>
<dbReference type="InterPro" id="IPR034750">
    <property type="entry name" value="CULT"/>
</dbReference>
<evidence type="ECO:0000256" key="6">
    <source>
        <dbReference type="ARBA" id="ARBA00022833"/>
    </source>
</evidence>
<comment type="subcellular location">
    <subcellularLocation>
        <location evidence="1">Cytoplasm</location>
    </subcellularLocation>
</comment>
<dbReference type="PROSITE" id="PS51788">
    <property type="entry name" value="CULT"/>
    <property type="match status" value="1"/>
</dbReference>
<comment type="subunit">
    <text evidence="8">Likely a component of a DCX (DDB1-CUL4-X-box) protein ligase complex. May interact with pic/DDB1.</text>
</comment>
<gene>
    <name evidence="11" type="ORF">ACH5RR_039709</name>
</gene>
<feature type="domain" description="CULT" evidence="10">
    <location>
        <begin position="49"/>
        <end position="140"/>
    </location>
</feature>
<evidence type="ECO:0000256" key="9">
    <source>
        <dbReference type="RuleBase" id="RU110713"/>
    </source>
</evidence>
<comment type="caution">
    <text evidence="11">The sequence shown here is derived from an EMBL/GenBank/DDBJ whole genome shotgun (WGS) entry which is preliminary data.</text>
</comment>
<evidence type="ECO:0000256" key="8">
    <source>
        <dbReference type="ARBA" id="ARBA00046796"/>
    </source>
</evidence>
<dbReference type="Gene3D" id="2.170.150.20">
    <property type="entry name" value="Peptide methionine sulfoxide reductase"/>
    <property type="match status" value="1"/>
</dbReference>
<evidence type="ECO:0000256" key="4">
    <source>
        <dbReference type="ARBA" id="ARBA00022490"/>
    </source>
</evidence>
<evidence type="ECO:0000256" key="3">
    <source>
        <dbReference type="ARBA" id="ARBA00009142"/>
    </source>
</evidence>
<dbReference type="Gene3D" id="1.20.58.1480">
    <property type="match status" value="1"/>
</dbReference>
<evidence type="ECO:0000256" key="1">
    <source>
        <dbReference type="ARBA" id="ARBA00004496"/>
    </source>
</evidence>
<keyword evidence="6" id="KW-0862">Zinc</keyword>
<dbReference type="CDD" id="cd15777">
    <property type="entry name" value="CRBN_C_like"/>
    <property type="match status" value="1"/>
</dbReference>
<comment type="similarity">
    <text evidence="9">Belongs to the yippee family.</text>
</comment>
<evidence type="ECO:0000256" key="2">
    <source>
        <dbReference type="ARBA" id="ARBA00005293"/>
    </source>
</evidence>
<dbReference type="InterPro" id="IPR004910">
    <property type="entry name" value="Yippee/Mis18/Cereblon"/>
</dbReference>
<name>A0ABD2XZ24_9GENT</name>
<evidence type="ECO:0000313" key="12">
    <source>
        <dbReference type="Proteomes" id="UP001630127"/>
    </source>
</evidence>
<dbReference type="Pfam" id="PF03226">
    <property type="entry name" value="Yippee-Mis18"/>
    <property type="match status" value="1"/>
</dbReference>
<comment type="function">
    <text evidence="7">Substrate recognition component of a DCX (DDB1-CUL4-X-box) E3 protein ligase complex that mediates the ubiquitination and subsequent proteasomal degradation of target proteins. Has an essential role in mediating growth by negatively regulating insulin signaling. It also has a role in maintaining presynaptic function in the neuromuscular junction synapses of third-instar larvae.</text>
</comment>
<accession>A0ABD2XZ24</accession>
<evidence type="ECO:0000256" key="5">
    <source>
        <dbReference type="ARBA" id="ARBA00022723"/>
    </source>
</evidence>
<dbReference type="Proteomes" id="UP001630127">
    <property type="component" value="Unassembled WGS sequence"/>
</dbReference>
<protein>
    <recommendedName>
        <fullName evidence="9">Protein yippee-like</fullName>
    </recommendedName>
</protein>
<dbReference type="PANTHER" id="PTHR14255:SF4">
    <property type="entry name" value="PROTEIN CEREBLON"/>
    <property type="match status" value="1"/>
</dbReference>
<dbReference type="FunFam" id="2.170.150.20:FF:000005">
    <property type="entry name" value="Blast:Protein cereblon homolog"/>
    <property type="match status" value="1"/>
</dbReference>
<keyword evidence="4" id="KW-0963">Cytoplasm</keyword>
<dbReference type="EMBL" id="JBJUIK010000016">
    <property type="protein sequence ID" value="KAL3500616.1"/>
    <property type="molecule type" value="Genomic_DNA"/>
</dbReference>
<evidence type="ECO:0000259" key="10">
    <source>
        <dbReference type="PROSITE" id="PS51788"/>
    </source>
</evidence>
<sequence>MDGFVMKQDLLSFHIASKIPVSASLRQELLEIDGISYRLRREIELVEIFDHIQCKTCKNLIARRSDMLVMSSDGPLGAYVNPHSHVHEVITLHKANGLAVIGNPVKEPGWFPGYAWSIAECATCESQMGWLFTATEEIGA</sequence>